<feature type="transmembrane region" description="Helical" evidence="5">
    <location>
        <begin position="160"/>
        <end position="184"/>
    </location>
</feature>
<dbReference type="PANTHER" id="PTHR46157:SF4">
    <property type="entry name" value="K(+) EFFLUX ANTIPORTER 3, CHLOROPLASTIC"/>
    <property type="match status" value="1"/>
</dbReference>
<sequence>MIMEALSNLRSFVSGAKSDALLLLFTTAFITPLCRLLHTSPILGYIASGILLGPQGLGTITDVHTTEHLADLGIVFFLFEMGIHLNFDTLMEMRTDVFGLGMSQFTVTALAIAAIVKLTGVGGGTVAAMVVLGGGLALSSSAFVLQLLREKGEMKSRFGRASFGVLLLQDLMVVPLLVLTPVLAKGGDLGAALGSALVRIGMALSAIAVLGKWVLRPVFDRVEASDSQEAFVGVMLGTVLSMSFLTEGLGLSNTLGAFLAGVLLSETKHRHRIEKELSPIRGILVGLFFFSVGFEVDLPLIMNKFGLVAGVVLGILCIKTVIAAAMGLAFGLDLGTSQHLGLVLSQGGEFAFVAFHMARDLEILNDETTRLMLTCVSLTMAFTPFLDGLGHKLNIQAHAKES</sequence>
<keyword evidence="2 5" id="KW-0812">Transmembrane</keyword>
<dbReference type="EMBL" id="HBEL01008450">
    <property type="protein sequence ID" value="CAD8407920.1"/>
    <property type="molecule type" value="Transcribed_RNA"/>
</dbReference>
<protein>
    <recommendedName>
        <fullName evidence="6">Cation/H+ exchanger transmembrane domain-containing protein</fullName>
    </recommendedName>
</protein>
<evidence type="ECO:0000259" key="6">
    <source>
        <dbReference type="Pfam" id="PF00999"/>
    </source>
</evidence>
<feature type="domain" description="Cation/H+ exchanger transmembrane" evidence="6">
    <location>
        <begin position="26"/>
        <end position="386"/>
    </location>
</feature>
<proteinExistence type="predicted"/>
<dbReference type="AlphaFoldDB" id="A0A7S0BZ08"/>
<feature type="transmembrane region" description="Helical" evidence="5">
    <location>
        <begin position="279"/>
        <end position="301"/>
    </location>
</feature>
<keyword evidence="4 5" id="KW-0472">Membrane</keyword>
<dbReference type="Pfam" id="PF00999">
    <property type="entry name" value="Na_H_Exchanger"/>
    <property type="match status" value="1"/>
</dbReference>
<name>A0A7S0BZ08_9STRA</name>
<dbReference type="GO" id="GO:1902600">
    <property type="term" value="P:proton transmembrane transport"/>
    <property type="evidence" value="ECO:0007669"/>
    <property type="project" value="InterPro"/>
</dbReference>
<evidence type="ECO:0000256" key="5">
    <source>
        <dbReference type="SAM" id="Phobius"/>
    </source>
</evidence>
<dbReference type="GO" id="GO:0016020">
    <property type="term" value="C:membrane"/>
    <property type="evidence" value="ECO:0007669"/>
    <property type="project" value="UniProtKB-SubCell"/>
</dbReference>
<evidence type="ECO:0000256" key="4">
    <source>
        <dbReference type="ARBA" id="ARBA00023136"/>
    </source>
</evidence>
<evidence type="ECO:0000256" key="1">
    <source>
        <dbReference type="ARBA" id="ARBA00004141"/>
    </source>
</evidence>
<keyword evidence="3 5" id="KW-1133">Transmembrane helix</keyword>
<dbReference type="Gene3D" id="1.20.1530.20">
    <property type="match status" value="1"/>
</dbReference>
<organism evidence="7">
    <name type="scientific">Proboscia inermis</name>
    <dbReference type="NCBI Taxonomy" id="420281"/>
    <lineage>
        <taxon>Eukaryota</taxon>
        <taxon>Sar</taxon>
        <taxon>Stramenopiles</taxon>
        <taxon>Ochrophyta</taxon>
        <taxon>Bacillariophyta</taxon>
        <taxon>Coscinodiscophyceae</taxon>
        <taxon>Rhizosoleniophycidae</taxon>
        <taxon>Rhizosoleniales</taxon>
        <taxon>Rhizosoleniaceae</taxon>
        <taxon>Proboscia</taxon>
    </lineage>
</organism>
<feature type="transmembrane region" description="Helical" evidence="5">
    <location>
        <begin position="307"/>
        <end position="332"/>
    </location>
</feature>
<evidence type="ECO:0000313" key="7">
    <source>
        <dbReference type="EMBL" id="CAD8407920.1"/>
    </source>
</evidence>
<gene>
    <name evidence="7" type="ORF">PINE0816_LOCUS4040</name>
</gene>
<feature type="transmembrane region" description="Helical" evidence="5">
    <location>
        <begin position="126"/>
        <end position="148"/>
    </location>
</feature>
<dbReference type="InterPro" id="IPR006153">
    <property type="entry name" value="Cation/H_exchanger_TM"/>
</dbReference>
<dbReference type="PANTHER" id="PTHR46157">
    <property type="entry name" value="K(+) EFFLUX ANTIPORTER 3, CHLOROPLASTIC"/>
    <property type="match status" value="1"/>
</dbReference>
<reference evidence="7" key="1">
    <citation type="submission" date="2021-01" db="EMBL/GenBank/DDBJ databases">
        <authorList>
            <person name="Corre E."/>
            <person name="Pelletier E."/>
            <person name="Niang G."/>
            <person name="Scheremetjew M."/>
            <person name="Finn R."/>
            <person name="Kale V."/>
            <person name="Holt S."/>
            <person name="Cochrane G."/>
            <person name="Meng A."/>
            <person name="Brown T."/>
            <person name="Cohen L."/>
        </authorList>
    </citation>
    <scope>NUCLEOTIDE SEQUENCE</scope>
    <source>
        <strain evidence="7">CCAP1064/1</strain>
    </source>
</reference>
<dbReference type="InterPro" id="IPR038770">
    <property type="entry name" value="Na+/solute_symporter_sf"/>
</dbReference>
<feature type="transmembrane region" description="Helical" evidence="5">
    <location>
        <begin position="97"/>
        <end position="120"/>
    </location>
</feature>
<evidence type="ECO:0000256" key="2">
    <source>
        <dbReference type="ARBA" id="ARBA00022692"/>
    </source>
</evidence>
<feature type="transmembrane region" description="Helical" evidence="5">
    <location>
        <begin position="21"/>
        <end position="48"/>
    </location>
</feature>
<evidence type="ECO:0000256" key="3">
    <source>
        <dbReference type="ARBA" id="ARBA00022989"/>
    </source>
</evidence>
<comment type="subcellular location">
    <subcellularLocation>
        <location evidence="1">Membrane</location>
        <topology evidence="1">Multi-pass membrane protein</topology>
    </subcellularLocation>
</comment>
<accession>A0A7S0BZ08</accession>
<feature type="transmembrane region" description="Helical" evidence="5">
    <location>
        <begin position="196"/>
        <end position="215"/>
    </location>
</feature>
<dbReference type="GO" id="GO:0015297">
    <property type="term" value="F:antiporter activity"/>
    <property type="evidence" value="ECO:0007669"/>
    <property type="project" value="InterPro"/>
</dbReference>